<dbReference type="Pfam" id="PF00332">
    <property type="entry name" value="Glyco_hydro_17"/>
    <property type="match status" value="1"/>
</dbReference>
<feature type="region of interest" description="Disordered" evidence="4">
    <location>
        <begin position="626"/>
        <end position="747"/>
    </location>
</feature>
<feature type="compositionally biased region" description="Polar residues" evidence="4">
    <location>
        <begin position="654"/>
        <end position="672"/>
    </location>
</feature>
<dbReference type="EMBL" id="CDMY01000621">
    <property type="protein sequence ID" value="CEM26599.1"/>
    <property type="molecule type" value="Genomic_DNA"/>
</dbReference>
<feature type="compositionally biased region" description="Pro residues" evidence="4">
    <location>
        <begin position="723"/>
        <end position="742"/>
    </location>
</feature>
<proteinExistence type="inferred from homology"/>
<dbReference type="Gene3D" id="3.20.20.80">
    <property type="entry name" value="Glycosidases"/>
    <property type="match status" value="1"/>
</dbReference>
<evidence type="ECO:0000256" key="3">
    <source>
        <dbReference type="RuleBase" id="RU004335"/>
    </source>
</evidence>
<evidence type="ECO:0000256" key="4">
    <source>
        <dbReference type="SAM" id="MobiDB-lite"/>
    </source>
</evidence>
<feature type="compositionally biased region" description="Low complexity" evidence="4">
    <location>
        <begin position="395"/>
        <end position="406"/>
    </location>
</feature>
<evidence type="ECO:0000256" key="1">
    <source>
        <dbReference type="ARBA" id="ARBA00008773"/>
    </source>
</evidence>
<reference evidence="5 6" key="1">
    <citation type="submission" date="2014-11" db="EMBL/GenBank/DDBJ databases">
        <authorList>
            <person name="Zhu J."/>
            <person name="Qi W."/>
            <person name="Song R."/>
        </authorList>
    </citation>
    <scope>NUCLEOTIDE SEQUENCE [LARGE SCALE GENOMIC DNA]</scope>
</reference>
<organism evidence="5 6">
    <name type="scientific">Vitrella brassicaformis (strain CCMP3155)</name>
    <dbReference type="NCBI Taxonomy" id="1169540"/>
    <lineage>
        <taxon>Eukaryota</taxon>
        <taxon>Sar</taxon>
        <taxon>Alveolata</taxon>
        <taxon>Colpodellida</taxon>
        <taxon>Vitrellaceae</taxon>
        <taxon>Vitrella</taxon>
    </lineage>
</organism>
<keyword evidence="2" id="KW-0378">Hydrolase</keyword>
<dbReference type="GO" id="GO:0004553">
    <property type="term" value="F:hydrolase activity, hydrolyzing O-glycosyl compounds"/>
    <property type="evidence" value="ECO:0007669"/>
    <property type="project" value="InterPro"/>
</dbReference>
<accession>A0A0G4GBX2</accession>
<dbReference type="GO" id="GO:0005975">
    <property type="term" value="P:carbohydrate metabolic process"/>
    <property type="evidence" value="ECO:0007669"/>
    <property type="project" value="InterPro"/>
</dbReference>
<feature type="compositionally biased region" description="Low complexity" evidence="4">
    <location>
        <begin position="339"/>
        <end position="385"/>
    </location>
</feature>
<dbReference type="SUPFAM" id="SSF51445">
    <property type="entry name" value="(Trans)glycosidases"/>
    <property type="match status" value="1"/>
</dbReference>
<dbReference type="InterPro" id="IPR017853">
    <property type="entry name" value="GH"/>
</dbReference>
<dbReference type="InParanoid" id="A0A0G4GBX2"/>
<feature type="region of interest" description="Disordered" evidence="4">
    <location>
        <begin position="1285"/>
        <end position="1319"/>
    </location>
</feature>
<feature type="region of interest" description="Disordered" evidence="4">
    <location>
        <begin position="325"/>
        <end position="408"/>
    </location>
</feature>
<evidence type="ECO:0000313" key="5">
    <source>
        <dbReference type="EMBL" id="CEM26599.1"/>
    </source>
</evidence>
<keyword evidence="6" id="KW-1185">Reference proteome</keyword>
<dbReference type="Proteomes" id="UP000041254">
    <property type="component" value="Unassembled WGS sequence"/>
</dbReference>
<feature type="region of interest" description="Disordered" evidence="4">
    <location>
        <begin position="80"/>
        <end position="100"/>
    </location>
</feature>
<sequence>MAMAMLNALAAGVILLLGLSLLDEYLPFMSLLDPHGKSLSSSVLRGLQSRSPLSSSILTETTEEIKRKWERFINYKRRSRGAGEPKTTVGQAQTNVQSEASTDAAAAVPAHPAETVMEMEFVELDEDGSVVSRSGPIDLSTHRTMFLDATMVQHFTFLVLGKSNHGVDTVFFQLFNPAANANETGEAIFEYEAKAILDDGRLAASAQRLSLSELAKNMTFAEEPPASAMAYKIVPPEAAKSLATALDVDSLNDTQETADSLTFRRMYRQPLHIGHHGRKAWPRRPTRSPVCFSCQRPACAMNNFGCNPPGNTVIDEPWVVVKPQDPLVPVNPAPEEPAPEQSPATSTTPPEIPITSTTTPVPDGFLSSTTPMPTTVPMPTTAPAMPTSPDPEVPVPSSSTTPTPDEGTPQDWAWAAFGTEESEGDTRTLLKSLMDALTGESEEEVVPDGHYILRATPMSADKTPGVQLEISIYIQGRPCSDPKFIGFELIPLNADKEPVTTPWFFRADHLTDTATVDLTKLMEEEWDGTTTFAVVAVECDAKVSAGGFEIRGPTGMMATFKSGSVRSVDKDQPYTATGDNGGVVYEPINEIMKLFEGEEYVEVTAMPLNILGVDGSPSILMLYQTAQSDPSSVPSSPPTPTEVVPTPTDMPSVVPTTQPSDPSTSMPTTQPLTPSMEPPMTDPPMTPIPQPDTTASPSAAPPDGSTEAPNPPPPPDGTTTTTPGPPPPEDGPPPPPETPPETPGEGWCWGVNLVASEDTIQSSIDALKSAGVEYIKTWENSLFPLQSEAQSVSSAFGSDPCRIYVGISNGQLGMTEAKAQEMIDHLTGFQDKVEAIVVGSGTLHENQGGAPAELLLASLNTLKAAVDSAQASFWVTVAEGPTILKQLLPPSSGEFVDEFQEALKSILDVLKSQGAPMLFNVNVYDVYTKGEADVDLNFALGKGSYTDDGTGTQYTGLMAALVDTLKAALSRLGYPDIAVYVGQTGWPTGNGDQADIGNANDFLQYVYSYVSTGTQATIAAAQEHSDSHSLTATSQAVVEDKAEEAVELKAAQLSPISNRDARDGSGIVIYGSSSPATDWWHKDPSNQIDLSQVDGKTRVGGPVRAFDGAHGTEEGCIVSDLTSPSQSCWERADDYLPLEMRVTIVAVADGTDFSGNWVHYLNNPNLPLAFGELLVLDKIVTVAKGAGDPGSHHGFWWHALDQQSAAAVADYPDSWMDPFDYYHGSWHTRWEIFGRPDGDGPPPSAWQVCVWQTGGREGCSPYVTSNDKRPGGDDSYYDYQLSVTRDGGEVETVDTEEAAGMEPMEPIEPEPEEDEEKRQRPLMMPVDDLPLELRSETTNRSHIVYSVSTPATDWWHATADKPVDFARPTDLDFIGGPLRALDGNDSPWGCIVSDLSVDKESCWDRAVDYLPLEMRVTIIAVAEGAEFSNDWAAYMSGEGGGGGGGGGASGGGQSETEFLVVDRVVTLSRVGGPGDAERGFWFDKLEGQPTEAAPDGGEDEYDYDYDYAPPASARAGWPADWTSPHDYWNGRWYFRWEVFRFPGGSSPPPTAWQLCLWQDQETRETCSPYLPNLVGDPSALPKLEGPPPTAEKSSISPQFVVRRPIVVAPPSAADPQQPPDKKEQVQMAAGSGVVVQQGGVRERCVFHFASTDAPRRWRFFNCEHVGEGGDFDYEKCGFEDFYGLLDTNGGLKEGFNLPDGALVDPPL</sequence>
<dbReference type="OrthoDB" id="941679at2759"/>
<protein>
    <recommendedName>
        <fullName evidence="7">Glucan endo-1,3-beta-D-glucosidase</fullName>
    </recommendedName>
</protein>
<comment type="similarity">
    <text evidence="1 3">Belongs to the glycosyl hydrolase 17 family.</text>
</comment>
<dbReference type="PANTHER" id="PTHR32227">
    <property type="entry name" value="GLUCAN ENDO-1,3-BETA-GLUCOSIDASE BG1-RELATED-RELATED"/>
    <property type="match status" value="1"/>
</dbReference>
<dbReference type="InterPro" id="IPR000490">
    <property type="entry name" value="Glyco_hydro_17"/>
</dbReference>
<dbReference type="InterPro" id="IPR044965">
    <property type="entry name" value="Glyco_hydro_17_plant"/>
</dbReference>
<evidence type="ECO:0008006" key="7">
    <source>
        <dbReference type="Google" id="ProtNLM"/>
    </source>
</evidence>
<feature type="compositionally biased region" description="Low complexity" evidence="4">
    <location>
        <begin position="691"/>
        <end position="706"/>
    </location>
</feature>
<feature type="compositionally biased region" description="Acidic residues" evidence="4">
    <location>
        <begin position="1289"/>
        <end position="1315"/>
    </location>
</feature>
<evidence type="ECO:0000313" key="6">
    <source>
        <dbReference type="Proteomes" id="UP000041254"/>
    </source>
</evidence>
<dbReference type="VEuPathDB" id="CryptoDB:Vbra_17402"/>
<feature type="compositionally biased region" description="Pro residues" evidence="4">
    <location>
        <begin position="676"/>
        <end position="690"/>
    </location>
</feature>
<name>A0A0G4GBX2_VITBC</name>
<gene>
    <name evidence="5" type="ORF">Vbra_17402</name>
</gene>
<evidence type="ECO:0000256" key="2">
    <source>
        <dbReference type="ARBA" id="ARBA00022801"/>
    </source>
</evidence>
<feature type="compositionally biased region" description="Polar residues" evidence="4">
    <location>
        <begin position="88"/>
        <end position="97"/>
    </location>
</feature>